<dbReference type="Proteomes" id="UP001445335">
    <property type="component" value="Unassembled WGS sequence"/>
</dbReference>
<dbReference type="GO" id="GO:0016020">
    <property type="term" value="C:membrane"/>
    <property type="evidence" value="ECO:0007669"/>
    <property type="project" value="UniProtKB-ARBA"/>
</dbReference>
<sequence>MLHEAVRSLIEIGACIGGGAAFRAFSLFDAADAQVALQIAGYTTLPSLALQALLQPGFAHSQAPIVALAALVANAAVAGIAWLVFWKRRAPERALLTSSAVGLALGTLGLPYVQAALGEAGLRVALVWDMVNIVAVFGASYLLAASGGAAPPGAVEHADGGVYRGQWSGARKAGLGVYRYASGAQYAGQWADNVKHGAGVYTFPKGGWYEGGWRRGERDGDGARLSRSGAVSVGLWREGALAEPADLAAVAPAVAAAQQAARAARRVSVGGGTPASAAAQVAAQPLLLAGAAALALSAAGRPLPAAVDRVTALLARAHTPLVLLAAGVLLDNPRTRLHQARDVAAVLALRTALPLAVAAIAALVAPATFMTVVAAAGLCMLSPIHSQVPPFARALRLNDALATALPAASVCLALPLLAAGALGVAALAPPPLTKRCAEPLRDKCLGLWFHYPERVCDHTTP</sequence>
<dbReference type="SUPFAM" id="SSF82185">
    <property type="entry name" value="Histone H3 K4-specific methyltransferase SET7/9 N-terminal domain"/>
    <property type="match status" value="1"/>
</dbReference>
<dbReference type="PANTHER" id="PTHR36838">
    <property type="entry name" value="AUXIN EFFLUX CARRIER FAMILY PROTEIN"/>
    <property type="match status" value="1"/>
</dbReference>
<feature type="transmembrane region" description="Helical" evidence="3">
    <location>
        <begin position="94"/>
        <end position="113"/>
    </location>
</feature>
<evidence type="ECO:0000256" key="1">
    <source>
        <dbReference type="ARBA" id="ARBA00022448"/>
    </source>
</evidence>
<feature type="transmembrane region" description="Helical" evidence="3">
    <location>
        <begin position="404"/>
        <end position="428"/>
    </location>
</feature>
<keyword evidence="3" id="KW-0472">Membrane</keyword>
<protein>
    <submittedName>
        <fullName evidence="4">Uncharacterized protein</fullName>
    </submittedName>
</protein>
<evidence type="ECO:0000256" key="2">
    <source>
        <dbReference type="ARBA" id="ARBA00022737"/>
    </source>
</evidence>
<feature type="transmembrane region" description="Helical" evidence="3">
    <location>
        <begin position="351"/>
        <end position="384"/>
    </location>
</feature>
<keyword evidence="1" id="KW-0813">Transport</keyword>
<comment type="caution">
    <text evidence="4">The sequence shown here is derived from an EMBL/GenBank/DDBJ whole genome shotgun (WGS) entry which is preliminary data.</text>
</comment>
<dbReference type="Pfam" id="PF02493">
    <property type="entry name" value="MORN"/>
    <property type="match status" value="3"/>
</dbReference>
<dbReference type="SMART" id="SM00698">
    <property type="entry name" value="MORN"/>
    <property type="match status" value="3"/>
</dbReference>
<feature type="transmembrane region" description="Helical" evidence="3">
    <location>
        <begin position="63"/>
        <end position="85"/>
    </location>
</feature>
<dbReference type="EMBL" id="JALJOU010000067">
    <property type="protein sequence ID" value="KAK9826151.1"/>
    <property type="molecule type" value="Genomic_DNA"/>
</dbReference>
<dbReference type="InterPro" id="IPR003409">
    <property type="entry name" value="MORN"/>
</dbReference>
<dbReference type="PANTHER" id="PTHR36838:SF3">
    <property type="entry name" value="TRANSPORTER AUXIN EFFLUX CARRIER EC FAMILY"/>
    <property type="match status" value="1"/>
</dbReference>
<evidence type="ECO:0000313" key="5">
    <source>
        <dbReference type="Proteomes" id="UP001445335"/>
    </source>
</evidence>
<feature type="transmembrane region" description="Helical" evidence="3">
    <location>
        <begin position="125"/>
        <end position="144"/>
    </location>
</feature>
<keyword evidence="3" id="KW-0812">Transmembrane</keyword>
<dbReference type="AlphaFoldDB" id="A0AAW1QXH4"/>
<keyword evidence="2" id="KW-0677">Repeat</keyword>
<organism evidence="4 5">
    <name type="scientific">Elliptochloris bilobata</name>
    <dbReference type="NCBI Taxonomy" id="381761"/>
    <lineage>
        <taxon>Eukaryota</taxon>
        <taxon>Viridiplantae</taxon>
        <taxon>Chlorophyta</taxon>
        <taxon>core chlorophytes</taxon>
        <taxon>Trebouxiophyceae</taxon>
        <taxon>Trebouxiophyceae incertae sedis</taxon>
        <taxon>Elliptochloris clade</taxon>
        <taxon>Elliptochloris</taxon>
    </lineage>
</organism>
<evidence type="ECO:0000256" key="3">
    <source>
        <dbReference type="SAM" id="Phobius"/>
    </source>
</evidence>
<name>A0AAW1QXH4_9CHLO</name>
<accession>A0AAW1QXH4</accession>
<keyword evidence="3" id="KW-1133">Transmembrane helix</keyword>
<dbReference type="Gene3D" id="2.20.110.10">
    <property type="entry name" value="Histone H3 K4-specific methyltransferase SET7/9 N-terminal domain"/>
    <property type="match status" value="1"/>
</dbReference>
<gene>
    <name evidence="4" type="ORF">WJX81_001026</name>
</gene>
<proteinExistence type="predicted"/>
<reference evidence="4 5" key="1">
    <citation type="journal article" date="2024" name="Nat. Commun.">
        <title>Phylogenomics reveals the evolutionary origins of lichenization in chlorophyte algae.</title>
        <authorList>
            <person name="Puginier C."/>
            <person name="Libourel C."/>
            <person name="Otte J."/>
            <person name="Skaloud P."/>
            <person name="Haon M."/>
            <person name="Grisel S."/>
            <person name="Petersen M."/>
            <person name="Berrin J.G."/>
            <person name="Delaux P.M."/>
            <person name="Dal Grande F."/>
            <person name="Keller J."/>
        </authorList>
    </citation>
    <scope>NUCLEOTIDE SEQUENCE [LARGE SCALE GENOMIC DNA]</scope>
    <source>
        <strain evidence="4 5">SAG 245.80</strain>
    </source>
</reference>
<keyword evidence="5" id="KW-1185">Reference proteome</keyword>
<evidence type="ECO:0000313" key="4">
    <source>
        <dbReference type="EMBL" id="KAK9826151.1"/>
    </source>
</evidence>